<dbReference type="PROSITE" id="PS50106">
    <property type="entry name" value="PDZ"/>
    <property type="match status" value="1"/>
</dbReference>
<dbReference type="InterPro" id="IPR001478">
    <property type="entry name" value="PDZ"/>
</dbReference>
<dbReference type="PANTHER" id="PTHR32060">
    <property type="entry name" value="TAIL-SPECIFIC PROTEASE"/>
    <property type="match status" value="1"/>
</dbReference>
<keyword evidence="4 5" id="KW-0720">Serine protease</keyword>
<protein>
    <submittedName>
        <fullName evidence="8">Carboxyl-terminal protease family protein</fullName>
        <ecNumber evidence="8">3.4.21.-</ecNumber>
    </submittedName>
</protein>
<evidence type="ECO:0000256" key="6">
    <source>
        <dbReference type="SAM" id="MobiDB-lite"/>
    </source>
</evidence>
<keyword evidence="2 5" id="KW-0645">Protease</keyword>
<dbReference type="CDD" id="cd07560">
    <property type="entry name" value="Peptidase_S41_CPP"/>
    <property type="match status" value="1"/>
</dbReference>
<dbReference type="Proteomes" id="UP000000248">
    <property type="component" value="Chromosome"/>
</dbReference>
<dbReference type="SUPFAM" id="SSF52096">
    <property type="entry name" value="ClpP/crotonase"/>
    <property type="match status" value="1"/>
</dbReference>
<dbReference type="SMART" id="SM00245">
    <property type="entry name" value="TSPc"/>
    <property type="match status" value="1"/>
</dbReference>
<dbReference type="NCBIfam" id="TIGR00225">
    <property type="entry name" value="prc"/>
    <property type="match status" value="1"/>
</dbReference>
<accession>A5EVK5</accession>
<evidence type="ECO:0000256" key="2">
    <source>
        <dbReference type="ARBA" id="ARBA00022670"/>
    </source>
</evidence>
<dbReference type="Gene3D" id="3.90.226.10">
    <property type="entry name" value="2-enoyl-CoA Hydratase, Chain A, domain 1"/>
    <property type="match status" value="1"/>
</dbReference>
<dbReference type="MEROPS" id="S41.004"/>
<dbReference type="AlphaFoldDB" id="A5EVK5"/>
<dbReference type="GO" id="GO:0004175">
    <property type="term" value="F:endopeptidase activity"/>
    <property type="evidence" value="ECO:0007669"/>
    <property type="project" value="TreeGrafter"/>
</dbReference>
<dbReference type="FunFam" id="2.30.42.10:FF:000063">
    <property type="entry name" value="Peptidase, S41 family"/>
    <property type="match status" value="1"/>
</dbReference>
<dbReference type="EC" id="3.4.21.-" evidence="8"/>
<dbReference type="PANTHER" id="PTHR32060:SF30">
    <property type="entry name" value="CARBOXY-TERMINAL PROCESSING PROTEASE CTPA"/>
    <property type="match status" value="1"/>
</dbReference>
<dbReference type="CDD" id="cd06782">
    <property type="entry name" value="cpPDZ_CPP-like"/>
    <property type="match status" value="1"/>
</dbReference>
<dbReference type="SUPFAM" id="SSF50156">
    <property type="entry name" value="PDZ domain-like"/>
    <property type="match status" value="1"/>
</dbReference>
<dbReference type="Pfam" id="PF13180">
    <property type="entry name" value="PDZ_2"/>
    <property type="match status" value="1"/>
</dbReference>
<feature type="region of interest" description="Disordered" evidence="6">
    <location>
        <begin position="409"/>
        <end position="436"/>
    </location>
</feature>
<sequence length="436" mass="47600">MPPEDDITLTSLPAEKGDNHIPFEELTNFVDIFDVIKRYYVEPIDNGTLIENAIRGMLVRLDPHSTYMNEREYHDFIEESEGVYAGVGVILDVKDGSVRVITAVADSPAAKAGIKTGDIISQVDGQSLNDMSSSEINQIFNGEEGTDVTLTIQRDETLFKIKLTREIIYVTSVSSSLLNDNFAYLRITQFQEDTAINVAKEIESLQVKSPLNGLILDLRNNGGGLLDSAVETADLFLDHGNIVSIRGRDYEEKFDAEAGDLLNGKPIVVLINEGTASASEVLAAALQENNRALSIGQNTFGKGSVQTVKTLYHGGAIKLTTYRYYTPSGQSIQATGITPQIPIGSLKLQTQKKNIDDKESNLPRHLEASNAIAPSPKSNTESLAMQDFALYEAINILTAMQLMNKLTPAATTTPENGSKPKPEPSAGTIKTQKNYW</sequence>
<dbReference type="InterPro" id="IPR004447">
    <property type="entry name" value="Peptidase_S41A"/>
</dbReference>
<dbReference type="Pfam" id="PF03572">
    <property type="entry name" value="Peptidase_S41"/>
    <property type="match status" value="1"/>
</dbReference>
<keyword evidence="3 5" id="KW-0378">Hydrolase</keyword>
<evidence type="ECO:0000259" key="7">
    <source>
        <dbReference type="PROSITE" id="PS50106"/>
    </source>
</evidence>
<dbReference type="GO" id="GO:0008236">
    <property type="term" value="F:serine-type peptidase activity"/>
    <property type="evidence" value="ECO:0007669"/>
    <property type="project" value="UniProtKB-KW"/>
</dbReference>
<evidence type="ECO:0000313" key="9">
    <source>
        <dbReference type="Proteomes" id="UP000000248"/>
    </source>
</evidence>
<comment type="similarity">
    <text evidence="1 5">Belongs to the peptidase S41A family.</text>
</comment>
<dbReference type="Pfam" id="PF22694">
    <property type="entry name" value="CtpB_N-like"/>
    <property type="match status" value="1"/>
</dbReference>
<dbReference type="SMART" id="SM00228">
    <property type="entry name" value="PDZ"/>
    <property type="match status" value="1"/>
</dbReference>
<gene>
    <name evidence="8" type="ordered locus">DNO_0543</name>
</gene>
<dbReference type="HOGENOM" id="CLU_017295_1_1_6"/>
<dbReference type="KEGG" id="dno:DNO_0543"/>
<evidence type="ECO:0000256" key="3">
    <source>
        <dbReference type="ARBA" id="ARBA00022801"/>
    </source>
</evidence>
<dbReference type="eggNOG" id="COG0793">
    <property type="taxonomic scope" value="Bacteria"/>
</dbReference>
<evidence type="ECO:0000256" key="4">
    <source>
        <dbReference type="ARBA" id="ARBA00022825"/>
    </source>
</evidence>
<dbReference type="InterPro" id="IPR055210">
    <property type="entry name" value="CtpA/B_N"/>
</dbReference>
<dbReference type="GO" id="GO:0030288">
    <property type="term" value="C:outer membrane-bounded periplasmic space"/>
    <property type="evidence" value="ECO:0007669"/>
    <property type="project" value="TreeGrafter"/>
</dbReference>
<organism evidence="8 9">
    <name type="scientific">Dichelobacter nodosus (strain VCS1703A)</name>
    <dbReference type="NCBI Taxonomy" id="246195"/>
    <lineage>
        <taxon>Bacteria</taxon>
        <taxon>Pseudomonadati</taxon>
        <taxon>Pseudomonadota</taxon>
        <taxon>Gammaproteobacteria</taxon>
        <taxon>Cardiobacteriales</taxon>
        <taxon>Cardiobacteriaceae</taxon>
        <taxon>Dichelobacter</taxon>
    </lineage>
</organism>
<reference evidence="8 9" key="1">
    <citation type="journal article" date="2007" name="Nat. Biotechnol.">
        <title>Genome sequence and identification of candidate vaccine antigens from the animal pathogen Dichelobacter nodosus.</title>
        <authorList>
            <person name="Myers G.S."/>
            <person name="Parker D."/>
            <person name="Al-Hasani K."/>
            <person name="Kennan R.M."/>
            <person name="Seemann T."/>
            <person name="Ren Q."/>
            <person name="Badger J.H."/>
            <person name="Selengut J.D."/>
            <person name="Deboy R.T."/>
            <person name="Tettelin H."/>
            <person name="Boyce J.D."/>
            <person name="McCarl V.P."/>
            <person name="Han X."/>
            <person name="Nelson W.C."/>
            <person name="Madupu R."/>
            <person name="Mohamoud Y."/>
            <person name="Holley T."/>
            <person name="Fedorova N."/>
            <person name="Khouri H."/>
            <person name="Bottomley S.P."/>
            <person name="Whittington R.J."/>
            <person name="Adler B."/>
            <person name="Songer J.G."/>
            <person name="Rood J.I."/>
            <person name="Paulsen I.T."/>
        </authorList>
    </citation>
    <scope>NUCLEOTIDE SEQUENCE [LARGE SCALE GENOMIC DNA]</scope>
    <source>
        <strain evidence="8 9">VCS1703A</strain>
    </source>
</reference>
<keyword evidence="9" id="KW-1185">Reference proteome</keyword>
<dbReference type="EMBL" id="CP000513">
    <property type="protein sequence ID" value="ABQ13737.1"/>
    <property type="molecule type" value="Genomic_DNA"/>
</dbReference>
<dbReference type="InterPro" id="IPR036034">
    <property type="entry name" value="PDZ_sf"/>
</dbReference>
<dbReference type="Gene3D" id="2.30.42.10">
    <property type="match status" value="1"/>
</dbReference>
<evidence type="ECO:0000256" key="1">
    <source>
        <dbReference type="ARBA" id="ARBA00009179"/>
    </source>
</evidence>
<dbReference type="InterPro" id="IPR029045">
    <property type="entry name" value="ClpP/crotonase-like_dom_sf"/>
</dbReference>
<dbReference type="InterPro" id="IPR005151">
    <property type="entry name" value="Tail-specific_protease"/>
</dbReference>
<dbReference type="Gene3D" id="3.30.750.44">
    <property type="match status" value="1"/>
</dbReference>
<dbReference type="GO" id="GO:0006508">
    <property type="term" value="P:proteolysis"/>
    <property type="evidence" value="ECO:0007669"/>
    <property type="project" value="UniProtKB-KW"/>
</dbReference>
<feature type="domain" description="PDZ" evidence="7">
    <location>
        <begin position="73"/>
        <end position="140"/>
    </location>
</feature>
<evidence type="ECO:0000313" key="8">
    <source>
        <dbReference type="EMBL" id="ABQ13737.1"/>
    </source>
</evidence>
<proteinExistence type="inferred from homology"/>
<dbReference type="STRING" id="246195.DNO_0543"/>
<dbReference type="GO" id="GO:0007165">
    <property type="term" value="P:signal transduction"/>
    <property type="evidence" value="ECO:0007669"/>
    <property type="project" value="TreeGrafter"/>
</dbReference>
<name>A5EVK5_DICNV</name>
<evidence type="ECO:0000256" key="5">
    <source>
        <dbReference type="RuleBase" id="RU004404"/>
    </source>
</evidence>